<dbReference type="RefSeq" id="WP_402076264.1">
    <property type="nucleotide sequence ID" value="NZ_JBIVGG010000022.1"/>
</dbReference>
<dbReference type="SUPFAM" id="SSF88946">
    <property type="entry name" value="Sigma2 domain of RNA polymerase sigma factors"/>
    <property type="match status" value="1"/>
</dbReference>
<gene>
    <name evidence="1" type="ORF">ACIP2Z_38955</name>
</gene>
<dbReference type="InterPro" id="IPR013325">
    <property type="entry name" value="RNA_pol_sigma_r2"/>
</dbReference>
<dbReference type="Gene3D" id="1.10.1740.10">
    <property type="match status" value="1"/>
</dbReference>
<sequence>MTAEDVEELVRRFHERLVAFFHRRTRNFPAAEDLTERVLVAAAREQVPPPEWDIWIWNTAHRTYDDYFLEGCGVQP</sequence>
<reference evidence="1 2" key="1">
    <citation type="submission" date="2024-10" db="EMBL/GenBank/DDBJ databases">
        <title>The Natural Products Discovery Center: Release of the First 8490 Sequenced Strains for Exploring Actinobacteria Biosynthetic Diversity.</title>
        <authorList>
            <person name="Kalkreuter E."/>
            <person name="Kautsar S.A."/>
            <person name="Yang D."/>
            <person name="Bader C.D."/>
            <person name="Teijaro C.N."/>
            <person name="Fluegel L."/>
            <person name="Davis C.M."/>
            <person name="Simpson J.R."/>
            <person name="Lauterbach L."/>
            <person name="Steele A.D."/>
            <person name="Gui C."/>
            <person name="Meng S."/>
            <person name="Li G."/>
            <person name="Viehrig K."/>
            <person name="Ye F."/>
            <person name="Su P."/>
            <person name="Kiefer A.F."/>
            <person name="Nichols A."/>
            <person name="Cepeda A.J."/>
            <person name="Yan W."/>
            <person name="Fan B."/>
            <person name="Jiang Y."/>
            <person name="Adhikari A."/>
            <person name="Zheng C.-J."/>
            <person name="Schuster L."/>
            <person name="Cowan T.M."/>
            <person name="Smanski M.J."/>
            <person name="Chevrette M.G."/>
            <person name="De Carvalho L.P.S."/>
            <person name="Shen B."/>
        </authorList>
    </citation>
    <scope>NUCLEOTIDE SEQUENCE [LARGE SCALE GENOMIC DNA]</scope>
    <source>
        <strain evidence="1 2">NPDC089932</strain>
    </source>
</reference>
<keyword evidence="2" id="KW-1185">Reference proteome</keyword>
<evidence type="ECO:0000313" key="2">
    <source>
        <dbReference type="Proteomes" id="UP001617511"/>
    </source>
</evidence>
<evidence type="ECO:0000313" key="1">
    <source>
        <dbReference type="EMBL" id="MFJ4084910.1"/>
    </source>
</evidence>
<accession>A0ABW8FS36</accession>
<organism evidence="1 2">
    <name type="scientific">Streptomyces iakyrus</name>
    <dbReference type="NCBI Taxonomy" id="68219"/>
    <lineage>
        <taxon>Bacteria</taxon>
        <taxon>Bacillati</taxon>
        <taxon>Actinomycetota</taxon>
        <taxon>Actinomycetes</taxon>
        <taxon>Kitasatosporales</taxon>
        <taxon>Streptomycetaceae</taxon>
        <taxon>Streptomyces</taxon>
    </lineage>
</organism>
<comment type="caution">
    <text evidence="1">The sequence shown here is derived from an EMBL/GenBank/DDBJ whole genome shotgun (WGS) entry which is preliminary data.</text>
</comment>
<proteinExistence type="predicted"/>
<dbReference type="Proteomes" id="UP001617511">
    <property type="component" value="Unassembled WGS sequence"/>
</dbReference>
<protein>
    <submittedName>
        <fullName evidence="1">Uncharacterized protein</fullName>
    </submittedName>
</protein>
<name>A0ABW8FS36_9ACTN</name>
<dbReference type="EMBL" id="JBIVGG010000022">
    <property type="protein sequence ID" value="MFJ4084910.1"/>
    <property type="molecule type" value="Genomic_DNA"/>
</dbReference>